<dbReference type="PANTHER" id="PTHR43416:SF5">
    <property type="entry name" value="DIHYDROLIPOYLLYSINE-RESIDUE SUCCINYLTRANSFERASE COMPONENT OF 2-OXOGLUTARATE DEHYDROGENASE COMPLEX, MITOCHONDRIAL"/>
    <property type="match status" value="1"/>
</dbReference>
<proteinExistence type="inferred from homology"/>
<evidence type="ECO:0000256" key="3">
    <source>
        <dbReference type="ARBA" id="ARBA00022946"/>
    </source>
</evidence>
<comment type="caution">
    <text evidence="6">The sequence shown here is derived from an EMBL/GenBank/DDBJ whole genome shotgun (WGS) entry which is preliminary data.</text>
</comment>
<dbReference type="PANTHER" id="PTHR43416">
    <property type="entry name" value="DIHYDROLIPOYLLYSINE-RESIDUE SUCCINYLTRANSFERASE COMPONENT OF 2-OXOGLUTARATE DEHYDROGENASE COMPLEX, MITOCHONDRIAL-RELATED"/>
    <property type="match status" value="1"/>
</dbReference>
<evidence type="ECO:0000259" key="5">
    <source>
        <dbReference type="PROSITE" id="PS50968"/>
    </source>
</evidence>
<keyword evidence="2" id="KW-0450">Lipoyl</keyword>
<dbReference type="PROSITE" id="PS00189">
    <property type="entry name" value="LIPOYL"/>
    <property type="match status" value="1"/>
</dbReference>
<dbReference type="CDD" id="cd06849">
    <property type="entry name" value="lipoyl_domain"/>
    <property type="match status" value="1"/>
</dbReference>
<organism evidence="6 7">
    <name type="scientific">Coccomyxa subellipsoidea</name>
    <dbReference type="NCBI Taxonomy" id="248742"/>
    <lineage>
        <taxon>Eukaryota</taxon>
        <taxon>Viridiplantae</taxon>
        <taxon>Chlorophyta</taxon>
        <taxon>core chlorophytes</taxon>
        <taxon>Trebouxiophyceae</taxon>
        <taxon>Trebouxiophyceae incertae sedis</taxon>
        <taxon>Coccomyxaceae</taxon>
        <taxon>Coccomyxa</taxon>
    </lineage>
</organism>
<accession>A0ABR2YJU1</accession>
<keyword evidence="7" id="KW-1185">Reference proteome</keyword>
<feature type="domain" description="Lipoyl-binding" evidence="5">
    <location>
        <begin position="58"/>
        <end position="133"/>
    </location>
</feature>
<dbReference type="InterPro" id="IPR050537">
    <property type="entry name" value="2-oxoacid_dehydrogenase"/>
</dbReference>
<reference evidence="6 7" key="1">
    <citation type="journal article" date="2024" name="Nat. Commun.">
        <title>Phylogenomics reveals the evolutionary origins of lichenization in chlorophyte algae.</title>
        <authorList>
            <person name="Puginier C."/>
            <person name="Libourel C."/>
            <person name="Otte J."/>
            <person name="Skaloud P."/>
            <person name="Haon M."/>
            <person name="Grisel S."/>
            <person name="Petersen M."/>
            <person name="Berrin J.G."/>
            <person name="Delaux P.M."/>
            <person name="Dal Grande F."/>
            <person name="Keller J."/>
        </authorList>
    </citation>
    <scope>NUCLEOTIDE SEQUENCE [LARGE SCALE GENOMIC DNA]</scope>
    <source>
        <strain evidence="6 7">SAG 216-7</strain>
    </source>
</reference>
<feature type="compositionally biased region" description="Low complexity" evidence="4">
    <location>
        <begin position="189"/>
        <end position="205"/>
    </location>
</feature>
<sequence>MPGIRRQLLAACRSEEGVVSPFVTTFDASAEHRWDCNECKRIFNQIRGFRLSTYLASTVDVEVGSFGESITEGSIATISKQAGDTVAEDEVLFQIETDKVTIDVRAPQSGNLESVLVKEEDTVTVGQVVAKITVGSAEAGDAGKAAGKDDSATGPSSIESEALEKESPISAGKAAEAAKEASDVSGEIGADSSGDVSADSSAESEPLPHRQPRIKFPTRRTPDGIAISSLPIEEQKKYLEAPEAAAAPPPDPSAKQPQAASFSTGPWYAGRERGTKLSQSRVLTEREMEMIELGGA</sequence>
<evidence type="ECO:0000313" key="6">
    <source>
        <dbReference type="EMBL" id="KAK9906813.1"/>
    </source>
</evidence>
<dbReference type="InterPro" id="IPR000089">
    <property type="entry name" value="Biotin_lipoyl"/>
</dbReference>
<feature type="region of interest" description="Disordered" evidence="4">
    <location>
        <begin position="139"/>
        <end position="280"/>
    </location>
</feature>
<gene>
    <name evidence="6" type="ORF">WJX75_008452</name>
</gene>
<dbReference type="EMBL" id="JALJOT010000010">
    <property type="protein sequence ID" value="KAK9906813.1"/>
    <property type="molecule type" value="Genomic_DNA"/>
</dbReference>
<name>A0ABR2YJU1_9CHLO</name>
<protein>
    <recommendedName>
        <fullName evidence="5">Lipoyl-binding domain-containing protein</fullName>
    </recommendedName>
</protein>
<dbReference type="PROSITE" id="PS50968">
    <property type="entry name" value="BIOTINYL_LIPOYL"/>
    <property type="match status" value="1"/>
</dbReference>
<keyword evidence="3" id="KW-0809">Transit peptide</keyword>
<dbReference type="SUPFAM" id="SSF51230">
    <property type="entry name" value="Single hybrid motif"/>
    <property type="match status" value="1"/>
</dbReference>
<dbReference type="Pfam" id="PF00364">
    <property type="entry name" value="Biotin_lipoyl"/>
    <property type="match status" value="1"/>
</dbReference>
<dbReference type="InterPro" id="IPR003016">
    <property type="entry name" value="2-oxoA_DH_lipoyl-BS"/>
</dbReference>
<comment type="similarity">
    <text evidence="1">Belongs to the 2-oxoacid dehydrogenase family.</text>
</comment>
<evidence type="ECO:0000256" key="1">
    <source>
        <dbReference type="ARBA" id="ARBA00007317"/>
    </source>
</evidence>
<dbReference type="Gene3D" id="2.40.50.100">
    <property type="match status" value="1"/>
</dbReference>
<dbReference type="InterPro" id="IPR011053">
    <property type="entry name" value="Single_hybrid_motif"/>
</dbReference>
<dbReference type="Proteomes" id="UP001491310">
    <property type="component" value="Unassembled WGS sequence"/>
</dbReference>
<evidence type="ECO:0000313" key="7">
    <source>
        <dbReference type="Proteomes" id="UP001491310"/>
    </source>
</evidence>
<evidence type="ECO:0000256" key="2">
    <source>
        <dbReference type="ARBA" id="ARBA00022823"/>
    </source>
</evidence>
<evidence type="ECO:0000256" key="4">
    <source>
        <dbReference type="SAM" id="MobiDB-lite"/>
    </source>
</evidence>